<accession>A0ABN2L489</accession>
<evidence type="ECO:0000313" key="1">
    <source>
        <dbReference type="EMBL" id="GAA1773972.1"/>
    </source>
</evidence>
<proteinExistence type="predicted"/>
<reference evidence="1 2" key="1">
    <citation type="journal article" date="2019" name="Int. J. Syst. Evol. Microbiol.">
        <title>The Global Catalogue of Microorganisms (GCM) 10K type strain sequencing project: providing services to taxonomists for standard genome sequencing and annotation.</title>
        <authorList>
            <consortium name="The Broad Institute Genomics Platform"/>
            <consortium name="The Broad Institute Genome Sequencing Center for Infectious Disease"/>
            <person name="Wu L."/>
            <person name="Ma J."/>
        </authorList>
    </citation>
    <scope>NUCLEOTIDE SEQUENCE [LARGE SCALE GENOMIC DNA]</scope>
    <source>
        <strain evidence="1 2">JCM 14735</strain>
    </source>
</reference>
<sequence length="66" mass="6758">MEPMLRVRRAVRMGPGTHRGRRPGSDGGPGGVLSAASLLVAALVTGLAEQLAVLLLGHPLAALLDH</sequence>
<name>A0ABN2L489_9MICC</name>
<dbReference type="EMBL" id="BAAAOA010000046">
    <property type="protein sequence ID" value="GAA1773972.1"/>
    <property type="molecule type" value="Genomic_DNA"/>
</dbReference>
<comment type="caution">
    <text evidence="1">The sequence shown here is derived from an EMBL/GenBank/DDBJ whole genome shotgun (WGS) entry which is preliminary data.</text>
</comment>
<gene>
    <name evidence="1" type="ORF">GCM10009767_34870</name>
</gene>
<dbReference type="Proteomes" id="UP001501204">
    <property type="component" value="Unassembled WGS sequence"/>
</dbReference>
<keyword evidence="2" id="KW-1185">Reference proteome</keyword>
<evidence type="ECO:0000313" key="2">
    <source>
        <dbReference type="Proteomes" id="UP001501204"/>
    </source>
</evidence>
<organism evidence="1 2">
    <name type="scientific">Kocuria aegyptia</name>
    <dbReference type="NCBI Taxonomy" id="330943"/>
    <lineage>
        <taxon>Bacteria</taxon>
        <taxon>Bacillati</taxon>
        <taxon>Actinomycetota</taxon>
        <taxon>Actinomycetes</taxon>
        <taxon>Micrococcales</taxon>
        <taxon>Micrococcaceae</taxon>
        <taxon>Kocuria</taxon>
    </lineage>
</organism>
<protein>
    <submittedName>
        <fullName evidence="1">Uncharacterized protein</fullName>
    </submittedName>
</protein>